<name>A0A8S5TFQ7_9CAUD</name>
<reference evidence="1" key="1">
    <citation type="journal article" date="2021" name="Proc. Natl. Acad. Sci. U.S.A.">
        <title>A Catalog of Tens of Thousands of Viruses from Human Metagenomes Reveals Hidden Associations with Chronic Diseases.</title>
        <authorList>
            <person name="Tisza M.J."/>
            <person name="Buck C.B."/>
        </authorList>
    </citation>
    <scope>NUCLEOTIDE SEQUENCE</scope>
    <source>
        <strain evidence="1">CtP0x5</strain>
    </source>
</reference>
<sequence>MERLDIYKTNDGKSLVLLNNETDSNGYINYLPITNNINGMSVNTKSGNPVIIDIDNVSIIKLNKLESYIDHVIESDFDFKIKWYIDGRQREEVKD</sequence>
<dbReference type="EMBL" id="BK032818">
    <property type="protein sequence ID" value="DAF61976.1"/>
    <property type="molecule type" value="Genomic_DNA"/>
</dbReference>
<protein>
    <submittedName>
        <fullName evidence="1">Uncharacterized protein</fullName>
    </submittedName>
</protein>
<organism evidence="1">
    <name type="scientific">Siphoviridae sp. ctP0x5</name>
    <dbReference type="NCBI Taxonomy" id="2827863"/>
    <lineage>
        <taxon>Viruses</taxon>
        <taxon>Duplodnaviria</taxon>
        <taxon>Heunggongvirae</taxon>
        <taxon>Uroviricota</taxon>
        <taxon>Caudoviricetes</taxon>
    </lineage>
</organism>
<evidence type="ECO:0000313" key="1">
    <source>
        <dbReference type="EMBL" id="DAF61976.1"/>
    </source>
</evidence>
<proteinExistence type="predicted"/>
<accession>A0A8S5TFQ7</accession>